<proteinExistence type="inferred from homology"/>
<evidence type="ECO:0000256" key="4">
    <source>
        <dbReference type="ARBA" id="ARBA00022833"/>
    </source>
</evidence>
<evidence type="ECO:0000256" key="1">
    <source>
        <dbReference type="ARBA" id="ARBA00006217"/>
    </source>
</evidence>
<dbReference type="KEGG" id="ptaw:DW352_00375"/>
<evidence type="ECO:0000256" key="5">
    <source>
        <dbReference type="ARBA" id="ARBA00023239"/>
    </source>
</evidence>
<evidence type="ECO:0000256" key="2">
    <source>
        <dbReference type="ARBA" id="ARBA00012925"/>
    </source>
</evidence>
<organism evidence="8 9">
    <name type="scientific">Pseudolabrys taiwanensis</name>
    <dbReference type="NCBI Taxonomy" id="331696"/>
    <lineage>
        <taxon>Bacteria</taxon>
        <taxon>Pseudomonadati</taxon>
        <taxon>Pseudomonadota</taxon>
        <taxon>Alphaproteobacteria</taxon>
        <taxon>Hyphomicrobiales</taxon>
        <taxon>Xanthobacteraceae</taxon>
        <taxon>Pseudolabrys</taxon>
    </lineage>
</organism>
<dbReference type="OrthoDB" id="9797527at2"/>
<dbReference type="EMBL" id="CP031417">
    <property type="protein sequence ID" value="AXK83786.1"/>
    <property type="molecule type" value="Genomic_DNA"/>
</dbReference>
<reference evidence="8 9" key="1">
    <citation type="submission" date="2018-07" db="EMBL/GenBank/DDBJ databases">
        <authorList>
            <person name="Quirk P.G."/>
            <person name="Krulwich T.A."/>
        </authorList>
    </citation>
    <scope>NUCLEOTIDE SEQUENCE [LARGE SCALE GENOMIC DNA]</scope>
    <source>
        <strain evidence="8 9">CC-BB4</strain>
    </source>
</reference>
<dbReference type="PANTHER" id="PTHR11002">
    <property type="entry name" value="CARBONIC ANHYDRASE"/>
    <property type="match status" value="1"/>
</dbReference>
<sequence length="245" mass="25417">MSKRLSTFDAAACGCAACSEEGLSRRGFLSGAAVSTAAVVAGAGLNLATPRAASAQSTMTPDAALQALMDGNRRFTERKMTAFDEDLSLLKQNTAEKQEPFAAVLSCADSRVPVEIAFDQSIGHLFVTRVAGNITTPEITASLEYGALVLGTKVIMVLGHGNCGAVKATIDGKPVPGQISALYAPIRPAVDQAGPDLEAAIRANAKNQARILAQASPVLAGLIKENKLKVVAAHYDLNNGRVSLL</sequence>
<dbReference type="SUPFAM" id="SSF53056">
    <property type="entry name" value="beta-carbonic anhydrase, cab"/>
    <property type="match status" value="1"/>
</dbReference>
<dbReference type="InterPro" id="IPR036874">
    <property type="entry name" value="Carbonic_anhydrase_sf"/>
</dbReference>
<keyword evidence="9" id="KW-1185">Reference proteome</keyword>
<dbReference type="Pfam" id="PF00484">
    <property type="entry name" value="Pro_CA"/>
    <property type="match status" value="1"/>
</dbReference>
<protein>
    <recommendedName>
        <fullName evidence="2">carbonic anhydrase</fullName>
        <ecNumber evidence="2">4.2.1.1</ecNumber>
    </recommendedName>
</protein>
<name>A0A346A3N9_9HYPH</name>
<dbReference type="CDD" id="cd03378">
    <property type="entry name" value="beta_CA_cladeC"/>
    <property type="match status" value="1"/>
</dbReference>
<evidence type="ECO:0000313" key="9">
    <source>
        <dbReference type="Proteomes" id="UP000254889"/>
    </source>
</evidence>
<feature type="binding site" evidence="7">
    <location>
        <position position="163"/>
    </location>
    <ligand>
        <name>Zn(2+)</name>
        <dbReference type="ChEBI" id="CHEBI:29105"/>
    </ligand>
</feature>
<dbReference type="GO" id="GO:0004089">
    <property type="term" value="F:carbonate dehydratase activity"/>
    <property type="evidence" value="ECO:0007669"/>
    <property type="project" value="UniProtKB-EC"/>
</dbReference>
<evidence type="ECO:0000256" key="7">
    <source>
        <dbReference type="PIRSR" id="PIRSR601765-1"/>
    </source>
</evidence>
<accession>A0A346A3N9</accession>
<feature type="binding site" evidence="7">
    <location>
        <position position="109"/>
    </location>
    <ligand>
        <name>Zn(2+)</name>
        <dbReference type="ChEBI" id="CHEBI:29105"/>
    </ligand>
</feature>
<dbReference type="SMART" id="SM00947">
    <property type="entry name" value="Pro_CA"/>
    <property type="match status" value="1"/>
</dbReference>
<gene>
    <name evidence="8" type="ORF">DW352_00375</name>
</gene>
<dbReference type="PANTHER" id="PTHR11002:SF76">
    <property type="entry name" value="CARBONIC ANHYDRASE"/>
    <property type="match status" value="1"/>
</dbReference>
<evidence type="ECO:0000256" key="6">
    <source>
        <dbReference type="ARBA" id="ARBA00048348"/>
    </source>
</evidence>
<dbReference type="Gene3D" id="3.40.1050.10">
    <property type="entry name" value="Carbonic anhydrase"/>
    <property type="match status" value="1"/>
</dbReference>
<dbReference type="NCBIfam" id="TIGR01409">
    <property type="entry name" value="TAT_signal_seq"/>
    <property type="match status" value="1"/>
</dbReference>
<dbReference type="AlphaFoldDB" id="A0A346A3N9"/>
<evidence type="ECO:0000313" key="8">
    <source>
        <dbReference type="EMBL" id="AXK83786.1"/>
    </source>
</evidence>
<dbReference type="EC" id="4.2.1.1" evidence="2"/>
<dbReference type="InterPro" id="IPR019546">
    <property type="entry name" value="TAT_signal_bac_arc"/>
</dbReference>
<keyword evidence="4 7" id="KW-0862">Zinc</keyword>
<feature type="binding site" evidence="7">
    <location>
        <position position="160"/>
    </location>
    <ligand>
        <name>Zn(2+)</name>
        <dbReference type="ChEBI" id="CHEBI:29105"/>
    </ligand>
</feature>
<feature type="binding site" evidence="7">
    <location>
        <position position="107"/>
    </location>
    <ligand>
        <name>Zn(2+)</name>
        <dbReference type="ChEBI" id="CHEBI:29105"/>
    </ligand>
</feature>
<dbReference type="InterPro" id="IPR006311">
    <property type="entry name" value="TAT_signal"/>
</dbReference>
<comment type="similarity">
    <text evidence="1">Belongs to the beta-class carbonic anhydrase family.</text>
</comment>
<comment type="cofactor">
    <cofactor evidence="7">
        <name>Zn(2+)</name>
        <dbReference type="ChEBI" id="CHEBI:29105"/>
    </cofactor>
    <text evidence="7">Binds 1 zinc ion per subunit.</text>
</comment>
<keyword evidence="5" id="KW-0456">Lyase</keyword>
<evidence type="ECO:0000256" key="3">
    <source>
        <dbReference type="ARBA" id="ARBA00022723"/>
    </source>
</evidence>
<dbReference type="Proteomes" id="UP000254889">
    <property type="component" value="Chromosome"/>
</dbReference>
<dbReference type="RefSeq" id="WP_115694165.1">
    <property type="nucleotide sequence ID" value="NZ_CP031417.1"/>
</dbReference>
<dbReference type="GO" id="GO:0008270">
    <property type="term" value="F:zinc ion binding"/>
    <property type="evidence" value="ECO:0007669"/>
    <property type="project" value="InterPro"/>
</dbReference>
<dbReference type="InterPro" id="IPR001765">
    <property type="entry name" value="Carbonic_anhydrase"/>
</dbReference>
<comment type="catalytic activity">
    <reaction evidence="6">
        <text>hydrogencarbonate + H(+) = CO2 + H2O</text>
        <dbReference type="Rhea" id="RHEA:10748"/>
        <dbReference type="ChEBI" id="CHEBI:15377"/>
        <dbReference type="ChEBI" id="CHEBI:15378"/>
        <dbReference type="ChEBI" id="CHEBI:16526"/>
        <dbReference type="ChEBI" id="CHEBI:17544"/>
        <dbReference type="EC" id="4.2.1.1"/>
    </reaction>
</comment>
<keyword evidence="3 7" id="KW-0479">Metal-binding</keyword>
<dbReference type="PROSITE" id="PS51318">
    <property type="entry name" value="TAT"/>
    <property type="match status" value="1"/>
</dbReference>